<protein>
    <recommendedName>
        <fullName evidence="3">F-box domain-containing protein</fullName>
    </recommendedName>
</protein>
<keyword evidence="2" id="KW-1185">Reference proteome</keyword>
<reference evidence="1 2" key="1">
    <citation type="journal article" date="2015" name="Sci. Rep.">
        <title>Chromosome-level genome map provides insights into diverse defense mechanisms in the medicinal fungus Ganoderma sinense.</title>
        <authorList>
            <person name="Zhu Y."/>
            <person name="Xu J."/>
            <person name="Sun C."/>
            <person name="Zhou S."/>
            <person name="Xu H."/>
            <person name="Nelson D.R."/>
            <person name="Qian J."/>
            <person name="Song J."/>
            <person name="Luo H."/>
            <person name="Xiang L."/>
            <person name="Li Y."/>
            <person name="Xu Z."/>
            <person name="Ji A."/>
            <person name="Wang L."/>
            <person name="Lu S."/>
            <person name="Hayward A."/>
            <person name="Sun W."/>
            <person name="Li X."/>
            <person name="Schwartz D.C."/>
            <person name="Wang Y."/>
            <person name="Chen S."/>
        </authorList>
    </citation>
    <scope>NUCLEOTIDE SEQUENCE [LARGE SCALE GENOMIC DNA]</scope>
    <source>
        <strain evidence="1 2">ZZ0214-1</strain>
    </source>
</reference>
<accession>A0A2G8SGM3</accession>
<proteinExistence type="predicted"/>
<sequence length="501" mass="55242">MAPDEDWRLPFDVVSSIMAVSSPPTVSALMRSCYILYEEGPRHLLCDGVVLHSEDVVRFTNFMLTKDPSRLSLLRKLELAFSFMDLILSLNRGIRQHLGRLLSQPALGLETLVVRGASSVLSDDSSPPGSDALCSAFGKLDTLKHLVLLGVTGDNALIIRTLPSKLESVSISLDHRHLFGGLRSARFDVLPTLQPFSGTLHTIHFRLEPSSPALSLLANAGSHAFPHVRTFGIVPNDSVTTLFASPAFAQAFPALRHLQLIPPTDERYCFQWNRRLETARRLRASNQAWRSERHGRSAFPALQSLVECSGRLFEIYALALDHPLATLRLWQRVDPEDIPILREVLEDTHPAQLCISLDMSTTSLQIHAGATSQLLALRALLARPPPRVDLTISLPPAAAAPGMYTYTGVLTEFSRFSKALIQPFPAGLAELNLFIEFPSDAQPVERSETRRALAEFAKWASTAAPSLRLSCRVAVDSDWQWPDLGQDDRLGNALFDVVGLA</sequence>
<dbReference type="AlphaFoldDB" id="A0A2G8SGM3"/>
<evidence type="ECO:0000313" key="1">
    <source>
        <dbReference type="EMBL" id="PIL32924.1"/>
    </source>
</evidence>
<name>A0A2G8SGM3_9APHY</name>
<organism evidence="1 2">
    <name type="scientific">Ganoderma sinense ZZ0214-1</name>
    <dbReference type="NCBI Taxonomy" id="1077348"/>
    <lineage>
        <taxon>Eukaryota</taxon>
        <taxon>Fungi</taxon>
        <taxon>Dikarya</taxon>
        <taxon>Basidiomycota</taxon>
        <taxon>Agaricomycotina</taxon>
        <taxon>Agaricomycetes</taxon>
        <taxon>Polyporales</taxon>
        <taxon>Polyporaceae</taxon>
        <taxon>Ganoderma</taxon>
    </lineage>
</organism>
<gene>
    <name evidence="1" type="ORF">GSI_05042</name>
</gene>
<evidence type="ECO:0008006" key="3">
    <source>
        <dbReference type="Google" id="ProtNLM"/>
    </source>
</evidence>
<dbReference type="EMBL" id="AYKW01000009">
    <property type="protein sequence ID" value="PIL32924.1"/>
    <property type="molecule type" value="Genomic_DNA"/>
</dbReference>
<comment type="caution">
    <text evidence="1">The sequence shown here is derived from an EMBL/GenBank/DDBJ whole genome shotgun (WGS) entry which is preliminary data.</text>
</comment>
<dbReference type="Proteomes" id="UP000230002">
    <property type="component" value="Unassembled WGS sequence"/>
</dbReference>
<dbReference type="OrthoDB" id="2756545at2759"/>
<evidence type="ECO:0000313" key="2">
    <source>
        <dbReference type="Proteomes" id="UP000230002"/>
    </source>
</evidence>